<evidence type="ECO:0000313" key="1">
    <source>
        <dbReference type="EMBL" id="MBK0380472.1"/>
    </source>
</evidence>
<proteinExistence type="predicted"/>
<gene>
    <name evidence="1" type="ORF">I5M19_14200</name>
</gene>
<organism evidence="1 2">
    <name type="scientific">Mucilaginibacter segetis</name>
    <dbReference type="NCBI Taxonomy" id="2793071"/>
    <lineage>
        <taxon>Bacteria</taxon>
        <taxon>Pseudomonadati</taxon>
        <taxon>Bacteroidota</taxon>
        <taxon>Sphingobacteriia</taxon>
        <taxon>Sphingobacteriales</taxon>
        <taxon>Sphingobacteriaceae</taxon>
        <taxon>Mucilaginibacter</taxon>
    </lineage>
</organism>
<reference evidence="1" key="1">
    <citation type="submission" date="2020-12" db="EMBL/GenBank/DDBJ databases">
        <title>Bacterial novel species Mucilaginibacter sp. SD-g isolated from soil.</title>
        <authorList>
            <person name="Jung H.-Y."/>
        </authorList>
    </citation>
    <scope>NUCLEOTIDE SEQUENCE</scope>
    <source>
        <strain evidence="1">SD-g</strain>
    </source>
</reference>
<evidence type="ECO:0000313" key="2">
    <source>
        <dbReference type="Proteomes" id="UP000613193"/>
    </source>
</evidence>
<dbReference type="EMBL" id="JAEHFW010000003">
    <property type="protein sequence ID" value="MBK0380472.1"/>
    <property type="molecule type" value="Genomic_DNA"/>
</dbReference>
<sequence>MTILSPKYFDSLKETVLNISGFKTITPCDCKVISLKIFEKTKNSLSETTLKRVYGFAYTKFNPSVFTIDVMAKYCGYEGWDDFCTSQQSAAVKTPETNTNWDIVKLNATKITNLTLQALKNKTGIPYSLTIKRNFIDTHLDEFSNNNYTATVISAPTGYGKTVAICHWIEERLQNSNDTILFFSGNILINAFFSGSNINDWLLSLLGYSTDKNINALINSKQKAEGNFYFIIDGFDEHYYKNEQFHLLLDHVLDIFSVYQGLPWFKLILTMRSYSWINNKHIFENNRNKWFNGFILNVDTEATNVPLLSIGEIKQLFKNIKPSAENFLTFEIANNFNYPLYFEYYYKEYKDECAPDKIDQFCLYNLIISFITKKIYLGTHSAEKLLLLNTFVEAMSLETNNYTISKLKVLPIIKKHHYAYAELISIGFIREINSSVDLEYKTHITFCNDNFLEFTIAKTMLYHNNDIFDEALINAINVNFENSHRKLSVLKWCIIYASKTSQQNNLDVLTGIILKPNEKSDLILFLGDMFERAYTLAGKASSIVPNYEQNCIDRLFNYFFDLELISPDYKKTLKALLKFELTDNKKIIIYTSLAAIAIQQLKLNKLEEYLFKLKSFPSGVYTQFPINPLNCIDTIYQNFKYGAFKKDFFAELTRFYFNPPLETFQGAGDDSKGFIYLLAAYTLTICKRPAKIPRFIAALHKIDKPHSDKTFAYNLYLQILLADSYFDSNKYDSMEEIYQMVENAYTAEEKSLTPFIRSVFYSLKIKMAIANSNYQCVAFNWNLFNQFCDESGNRLSQMLASLNLLNSKMFKAAHPEMYKKIAYQNAKWLRESGLNQEVLTNPVMLNSYQD</sequence>
<protein>
    <recommendedName>
        <fullName evidence="3">NACHT domain-containing protein</fullName>
    </recommendedName>
</protein>
<dbReference type="Gene3D" id="3.40.50.300">
    <property type="entry name" value="P-loop containing nucleotide triphosphate hydrolases"/>
    <property type="match status" value="1"/>
</dbReference>
<dbReference type="InterPro" id="IPR027417">
    <property type="entry name" value="P-loop_NTPase"/>
</dbReference>
<evidence type="ECO:0008006" key="3">
    <source>
        <dbReference type="Google" id="ProtNLM"/>
    </source>
</evidence>
<accession>A0A934PVL9</accession>
<name>A0A934PVL9_9SPHI</name>
<comment type="caution">
    <text evidence="1">The sequence shown here is derived from an EMBL/GenBank/DDBJ whole genome shotgun (WGS) entry which is preliminary data.</text>
</comment>
<dbReference type="RefSeq" id="WP_200067021.1">
    <property type="nucleotide sequence ID" value="NZ_JAEHFW010000003.1"/>
</dbReference>
<dbReference type="Proteomes" id="UP000613193">
    <property type="component" value="Unassembled WGS sequence"/>
</dbReference>
<dbReference type="AlphaFoldDB" id="A0A934PVL9"/>
<keyword evidence="2" id="KW-1185">Reference proteome</keyword>
<dbReference type="SUPFAM" id="SSF52540">
    <property type="entry name" value="P-loop containing nucleoside triphosphate hydrolases"/>
    <property type="match status" value="1"/>
</dbReference>